<gene>
    <name evidence="3" type="ORF">SD37_23340</name>
</gene>
<reference evidence="3 4" key="1">
    <citation type="journal article" date="2015" name="Genome Announc.">
        <title>Draft Genome Sequence of Norvancomycin-Producing Strain Amycolatopsis orientalis CPCC200066.</title>
        <authorList>
            <person name="Lei X."/>
            <person name="Yuan F."/>
            <person name="Shi Y."/>
            <person name="Li X."/>
            <person name="Wang L."/>
            <person name="Hong B."/>
        </authorList>
    </citation>
    <scope>NUCLEOTIDE SEQUENCE [LARGE SCALE GENOMIC DNA]</scope>
    <source>
        <strain evidence="3 4">B-37</strain>
    </source>
</reference>
<keyword evidence="4" id="KW-1185">Reference proteome</keyword>
<feature type="transmembrane region" description="Helical" evidence="2">
    <location>
        <begin position="6"/>
        <end position="24"/>
    </location>
</feature>
<evidence type="ECO:0000313" key="4">
    <source>
        <dbReference type="Proteomes" id="UP000093695"/>
    </source>
</evidence>
<accession>A0A193C1K2</accession>
<dbReference type="STRING" id="31958.SD37_23340"/>
<evidence type="ECO:0000256" key="1">
    <source>
        <dbReference type="SAM" id="MobiDB-lite"/>
    </source>
</evidence>
<protein>
    <submittedName>
        <fullName evidence="3">Uncharacterized protein</fullName>
    </submittedName>
</protein>
<dbReference type="KEGG" id="aori:SD37_23340"/>
<name>A0A193C1K2_AMYOR</name>
<keyword evidence="2" id="KW-0472">Membrane</keyword>
<feature type="region of interest" description="Disordered" evidence="1">
    <location>
        <begin position="114"/>
        <end position="157"/>
    </location>
</feature>
<evidence type="ECO:0000256" key="2">
    <source>
        <dbReference type="SAM" id="Phobius"/>
    </source>
</evidence>
<evidence type="ECO:0000313" key="3">
    <source>
        <dbReference type="EMBL" id="ANN18280.1"/>
    </source>
</evidence>
<dbReference type="AlphaFoldDB" id="A0A193C1K2"/>
<keyword evidence="2" id="KW-1133">Transmembrane helix</keyword>
<dbReference type="Proteomes" id="UP000093695">
    <property type="component" value="Chromosome"/>
</dbReference>
<dbReference type="RefSeq" id="WP_065912941.1">
    <property type="nucleotide sequence ID" value="NZ_CP016174.1"/>
</dbReference>
<dbReference type="eggNOG" id="ENOG502ZCEC">
    <property type="taxonomic scope" value="Bacteria"/>
</dbReference>
<organism evidence="3 4">
    <name type="scientific">Amycolatopsis orientalis</name>
    <name type="common">Nocardia orientalis</name>
    <dbReference type="NCBI Taxonomy" id="31958"/>
    <lineage>
        <taxon>Bacteria</taxon>
        <taxon>Bacillati</taxon>
        <taxon>Actinomycetota</taxon>
        <taxon>Actinomycetes</taxon>
        <taxon>Pseudonocardiales</taxon>
        <taxon>Pseudonocardiaceae</taxon>
        <taxon>Amycolatopsis</taxon>
    </lineage>
</organism>
<sequence>MNILLVLIVLSGVAFLCGLLYLRFQDIARKRELDDALSDARRWVERLAGQVAHLIGTNAPAKQALADASERFTLACSRLDLAKTVEQAGLAKQTALEGLHHIRAARVAMKLNPGPALPEEAERSRADGEVADRPLPQGWYSRPWRKSASDSVGPERP</sequence>
<feature type="compositionally biased region" description="Basic and acidic residues" evidence="1">
    <location>
        <begin position="120"/>
        <end position="132"/>
    </location>
</feature>
<dbReference type="EMBL" id="CP016174">
    <property type="protein sequence ID" value="ANN18280.1"/>
    <property type="molecule type" value="Genomic_DNA"/>
</dbReference>
<keyword evidence="2" id="KW-0812">Transmembrane</keyword>
<proteinExistence type="predicted"/>